<reference evidence="6 7" key="1">
    <citation type="submission" date="2014-04" db="EMBL/GenBank/DDBJ databases">
        <title>Genome sequencing of Vibrio navarrensis strains.</title>
        <authorList>
            <person name="Gladney L.M."/>
            <person name="Katz L.S."/>
            <person name="Marino-Ramirez L."/>
            <person name="Jordan I.K."/>
        </authorList>
    </citation>
    <scope>NUCLEOTIDE SEQUENCE [LARGE SCALE GENOMIC DNA]</scope>
    <source>
        <strain evidence="6 7">ATCC 51183</strain>
    </source>
</reference>
<dbReference type="Gene3D" id="3.40.630.10">
    <property type="entry name" value="Zn peptidases"/>
    <property type="match status" value="1"/>
</dbReference>
<gene>
    <name evidence="6" type="ORF">EA26_12095</name>
</gene>
<protein>
    <submittedName>
        <fullName evidence="6">Deacylase</fullName>
    </submittedName>
</protein>
<comment type="caution">
    <text evidence="6">The sequence shown here is derived from an EMBL/GenBank/DDBJ whole genome shotgun (WGS) entry which is preliminary data.</text>
</comment>
<dbReference type="InterPro" id="IPR043795">
    <property type="entry name" value="N-alpha-Ac-DABA-like"/>
</dbReference>
<keyword evidence="4" id="KW-0862">Zinc</keyword>
<evidence type="ECO:0000313" key="7">
    <source>
        <dbReference type="Proteomes" id="UP000029994"/>
    </source>
</evidence>
<dbReference type="eggNOG" id="COG3608">
    <property type="taxonomic scope" value="Bacteria"/>
</dbReference>
<proteinExistence type="predicted"/>
<dbReference type="Proteomes" id="UP000029994">
    <property type="component" value="Unassembled WGS sequence"/>
</dbReference>
<name>A0A099LXL7_9VIBR</name>
<dbReference type="Pfam" id="PF24827">
    <property type="entry name" value="AstE_AspA_cat"/>
    <property type="match status" value="1"/>
</dbReference>
<dbReference type="GO" id="GO:0016811">
    <property type="term" value="F:hydrolase activity, acting on carbon-nitrogen (but not peptide) bonds, in linear amides"/>
    <property type="evidence" value="ECO:0007669"/>
    <property type="project" value="InterPro"/>
</dbReference>
<dbReference type="GeneID" id="43683907"/>
<dbReference type="STRING" id="29495.EA26_12095"/>
<dbReference type="PIRSF" id="PIRSF039012">
    <property type="entry name" value="ASP"/>
    <property type="match status" value="1"/>
</dbReference>
<dbReference type="PANTHER" id="PTHR37326">
    <property type="entry name" value="BLL3975 PROTEIN"/>
    <property type="match status" value="1"/>
</dbReference>
<dbReference type="EMBL" id="JMCG01000001">
    <property type="protein sequence ID" value="KGK12012.1"/>
    <property type="molecule type" value="Genomic_DNA"/>
</dbReference>
<dbReference type="PANTHER" id="PTHR37326:SF1">
    <property type="entry name" value="BLL3975 PROTEIN"/>
    <property type="match status" value="1"/>
</dbReference>
<keyword evidence="3" id="KW-0378">Hydrolase</keyword>
<accession>A0A099LXL7</accession>
<keyword evidence="2" id="KW-0479">Metal-binding</keyword>
<evidence type="ECO:0000259" key="5">
    <source>
        <dbReference type="Pfam" id="PF24827"/>
    </source>
</evidence>
<evidence type="ECO:0000256" key="4">
    <source>
        <dbReference type="ARBA" id="ARBA00022833"/>
    </source>
</evidence>
<dbReference type="GO" id="GO:0016788">
    <property type="term" value="F:hydrolase activity, acting on ester bonds"/>
    <property type="evidence" value="ECO:0007669"/>
    <property type="project" value="InterPro"/>
</dbReference>
<dbReference type="SUPFAM" id="SSF53187">
    <property type="entry name" value="Zn-dependent exopeptidases"/>
    <property type="match status" value="1"/>
</dbReference>
<dbReference type="GO" id="GO:0046872">
    <property type="term" value="F:metal ion binding"/>
    <property type="evidence" value="ECO:0007669"/>
    <property type="project" value="UniProtKB-KW"/>
</dbReference>
<evidence type="ECO:0000256" key="3">
    <source>
        <dbReference type="ARBA" id="ARBA00022801"/>
    </source>
</evidence>
<dbReference type="RefSeq" id="WP_039427695.1">
    <property type="nucleotide sequence ID" value="NZ_CP061844.1"/>
</dbReference>
<dbReference type="CDD" id="cd06251">
    <property type="entry name" value="M14_ASTE_ASPA-like"/>
    <property type="match status" value="1"/>
</dbReference>
<dbReference type="InterPro" id="IPR055438">
    <property type="entry name" value="AstE_AspA_cat"/>
</dbReference>
<comment type="cofactor">
    <cofactor evidence="1">
        <name>Zn(2+)</name>
        <dbReference type="ChEBI" id="CHEBI:29105"/>
    </cofactor>
</comment>
<evidence type="ECO:0000313" key="6">
    <source>
        <dbReference type="EMBL" id="KGK12012.1"/>
    </source>
</evidence>
<dbReference type="AlphaFoldDB" id="A0A099LXL7"/>
<feature type="domain" description="Succinylglutamate desuccinylase/Aspartoacylase catalytic" evidence="5">
    <location>
        <begin position="56"/>
        <end position="243"/>
    </location>
</feature>
<evidence type="ECO:0000256" key="2">
    <source>
        <dbReference type="ARBA" id="ARBA00022723"/>
    </source>
</evidence>
<evidence type="ECO:0000256" key="1">
    <source>
        <dbReference type="ARBA" id="ARBA00001947"/>
    </source>
</evidence>
<sequence length="331" mass="35980">MATQFLADSLQGLRVIDALDVDDLPSGEHKFWFRVASNALSQWQHLPVLVFKGEKPGKKLLITAGVHGDEYNGVLSAQKVARDLVGQSLAGVVTIVPTINLSGLLNHSRDFHSADPDTSAVNLNRHFPGNAKGNEASRYLDTLWQKLLKPNAQLAIDLHTQTSGAAYPLYVFADFRQQASLDMARWLNPDAILDDPGDAGVLETVWNQHGVPCITVEVGMGRYTQSDLVERTAEGINNILTHLQIKDGAPSTPLSCVQGKEIISLRAEVGGFVIPQVELLQDVSPGQLLALQYDSFGEEIARYTAPVAATVLSHNLEPMRAPGALVVRLIR</sequence>
<dbReference type="InterPro" id="IPR053138">
    <property type="entry name" value="N-alpha-Ac-DABA_deacetylase"/>
</dbReference>
<keyword evidence="7" id="KW-1185">Reference proteome</keyword>
<organism evidence="6 7">
    <name type="scientific">Vibrio navarrensis</name>
    <dbReference type="NCBI Taxonomy" id="29495"/>
    <lineage>
        <taxon>Bacteria</taxon>
        <taxon>Pseudomonadati</taxon>
        <taxon>Pseudomonadota</taxon>
        <taxon>Gammaproteobacteria</taxon>
        <taxon>Vibrionales</taxon>
        <taxon>Vibrionaceae</taxon>
        <taxon>Vibrio</taxon>
    </lineage>
</organism>